<evidence type="ECO:0000256" key="7">
    <source>
        <dbReference type="HAMAP-Rule" id="MF_00038"/>
    </source>
</evidence>
<dbReference type="EC" id="2.7.8.13" evidence="7 8"/>
<feature type="transmembrane region" description="Helical" evidence="7">
    <location>
        <begin position="239"/>
        <end position="258"/>
    </location>
</feature>
<dbReference type="GO" id="GO:0051301">
    <property type="term" value="P:cell division"/>
    <property type="evidence" value="ECO:0007669"/>
    <property type="project" value="UniProtKB-KW"/>
</dbReference>
<keyword evidence="7" id="KW-0133">Cell shape</keyword>
<dbReference type="GO" id="GO:0005886">
    <property type="term" value="C:plasma membrane"/>
    <property type="evidence" value="ECO:0007669"/>
    <property type="project" value="UniProtKB-SubCell"/>
</dbReference>
<dbReference type="InterPro" id="IPR018480">
    <property type="entry name" value="PNAcMuramoyl-5peptid_Trfase_CS"/>
</dbReference>
<keyword evidence="11" id="KW-1185">Reference proteome</keyword>
<dbReference type="GO" id="GO:0046872">
    <property type="term" value="F:metal ion binding"/>
    <property type="evidence" value="ECO:0007669"/>
    <property type="project" value="UniProtKB-KW"/>
</dbReference>
<keyword evidence="4 7" id="KW-0812">Transmembrane</keyword>
<dbReference type="EMBL" id="FP929052">
    <property type="protein sequence ID" value="CBL17598.1"/>
    <property type="molecule type" value="Genomic_DNA"/>
</dbReference>
<feature type="transmembrane region" description="Helical" evidence="7">
    <location>
        <begin position="98"/>
        <end position="114"/>
    </location>
</feature>
<dbReference type="InterPro" id="IPR003524">
    <property type="entry name" value="PNAcMuramoyl-5peptid_Trfase"/>
</dbReference>
<dbReference type="GO" id="GO:0009252">
    <property type="term" value="P:peptidoglycan biosynthetic process"/>
    <property type="evidence" value="ECO:0007669"/>
    <property type="project" value="UniProtKB-UniRule"/>
</dbReference>
<name>D4LDA3_RUMC1</name>
<keyword evidence="3 7" id="KW-0808">Transferase</keyword>
<evidence type="ECO:0000256" key="2">
    <source>
        <dbReference type="ARBA" id="ARBA00005583"/>
    </source>
</evidence>
<dbReference type="NCBIfam" id="TIGR00445">
    <property type="entry name" value="mraY"/>
    <property type="match status" value="1"/>
</dbReference>
<feature type="transmembrane region" description="Helical" evidence="7">
    <location>
        <begin position="134"/>
        <end position="151"/>
    </location>
</feature>
<proteinExistence type="inferred from homology"/>
<dbReference type="CDD" id="cd06852">
    <property type="entry name" value="GT_MraY"/>
    <property type="match status" value="1"/>
</dbReference>
<dbReference type="PROSITE" id="PS01348">
    <property type="entry name" value="MRAY_2"/>
    <property type="match status" value="1"/>
</dbReference>
<gene>
    <name evidence="7" type="primary">mraY</name>
    <name evidence="10" type="ordered locus">RUM_15040</name>
</gene>
<dbReference type="Proteomes" id="UP000007054">
    <property type="component" value="Chromosome"/>
</dbReference>
<feature type="binding site" evidence="9">
    <location>
        <position position="243"/>
    </location>
    <ligand>
        <name>Mg(2+)</name>
        <dbReference type="ChEBI" id="CHEBI:18420"/>
    </ligand>
</feature>
<evidence type="ECO:0000256" key="8">
    <source>
        <dbReference type="NCBIfam" id="TIGR00445"/>
    </source>
</evidence>
<keyword evidence="7" id="KW-0961">Cell wall biogenesis/degradation</keyword>
<keyword evidence="7 9" id="KW-0460">Magnesium</keyword>
<dbReference type="UniPathway" id="UPA00219"/>
<dbReference type="GO" id="GO:0008963">
    <property type="term" value="F:phospho-N-acetylmuramoyl-pentapeptide-transferase activity"/>
    <property type="evidence" value="ECO:0007669"/>
    <property type="project" value="UniProtKB-UniRule"/>
</dbReference>
<evidence type="ECO:0000256" key="5">
    <source>
        <dbReference type="ARBA" id="ARBA00022989"/>
    </source>
</evidence>
<evidence type="ECO:0000313" key="10">
    <source>
        <dbReference type="EMBL" id="CBL17598.1"/>
    </source>
</evidence>
<evidence type="ECO:0000313" key="11">
    <source>
        <dbReference type="Proteomes" id="UP000007054"/>
    </source>
</evidence>
<keyword evidence="5 7" id="KW-1133">Transmembrane helix</keyword>
<feature type="binding site" evidence="9">
    <location>
        <position position="187"/>
    </location>
    <ligand>
        <name>Mg(2+)</name>
        <dbReference type="ChEBI" id="CHEBI:18420"/>
    </ligand>
</feature>
<evidence type="ECO:0000256" key="9">
    <source>
        <dbReference type="PIRSR" id="PIRSR600715-1"/>
    </source>
</evidence>
<comment type="pathway">
    <text evidence="7">Cell wall biogenesis; peptidoglycan biosynthesis.</text>
</comment>
<protein>
    <recommendedName>
        <fullName evidence="7 8">Phospho-N-acetylmuramoyl-pentapeptide-transferase</fullName>
        <ecNumber evidence="7 8">2.7.8.13</ecNumber>
    </recommendedName>
    <alternativeName>
        <fullName evidence="7">UDP-MurNAc-pentapeptide phosphotransferase</fullName>
    </alternativeName>
</protein>
<evidence type="ECO:0000256" key="4">
    <source>
        <dbReference type="ARBA" id="ARBA00022692"/>
    </source>
</evidence>
<feature type="transmembrane region" description="Helical" evidence="7">
    <location>
        <begin position="327"/>
        <end position="347"/>
    </location>
</feature>
<dbReference type="STRING" id="213810.RUM_15040"/>
<evidence type="ECO:0000256" key="6">
    <source>
        <dbReference type="ARBA" id="ARBA00023136"/>
    </source>
</evidence>
<dbReference type="PATRIC" id="fig|213810.4.peg.1401"/>
<dbReference type="HAMAP" id="MF_00038">
    <property type="entry name" value="MraY"/>
    <property type="match status" value="1"/>
</dbReference>
<sequence length="348" mass="38422">MRIMPIIWILLATALLSAVFAAAIGRVLIPYLKKIHFGQTILEIGPRWHKNKQGTPIMGGFMFIISSVVTVIAGYVLYRIQCVQDGTDPEIRNGMLRLIACVVFSLLFSCIGFADDYIKAVKKQNLGLRPRQKMAAQFLLCAGFLAVLYALGDHSTELDLIFCKLDLHFFYYPIMILFMIYLSNAVNLTDGVDGLCGTVTAVAMLAFTMICSKEISLYAIAIAGGCLGFLVWNLHPAKCFMGDTGSMYLGGAFVAIGLTTHQHLVMVLVGLVYVLEALSVVIQVSYFKYTAKQHFKKTGEKGKGKRIFKMTPIHHHFEMSGFSEYRIVATFSLFGLIAGTLGVLTVLL</sequence>
<dbReference type="PANTHER" id="PTHR22926">
    <property type="entry name" value="PHOSPHO-N-ACETYLMURAMOYL-PENTAPEPTIDE-TRANSFERASE"/>
    <property type="match status" value="1"/>
</dbReference>
<evidence type="ECO:0000256" key="3">
    <source>
        <dbReference type="ARBA" id="ARBA00022679"/>
    </source>
</evidence>
<feature type="transmembrane region" description="Helical" evidence="7">
    <location>
        <begin position="57"/>
        <end position="78"/>
    </location>
</feature>
<feature type="transmembrane region" description="Helical" evidence="7">
    <location>
        <begin position="215"/>
        <end position="232"/>
    </location>
</feature>
<comment type="similarity">
    <text evidence="2 7">Belongs to the glycosyltransferase 4 family. MraY subfamily.</text>
</comment>
<dbReference type="GO" id="GO:0008360">
    <property type="term" value="P:regulation of cell shape"/>
    <property type="evidence" value="ECO:0007669"/>
    <property type="project" value="UniProtKB-KW"/>
</dbReference>
<dbReference type="HOGENOM" id="CLU_023982_0_1_9"/>
<feature type="transmembrane region" description="Helical" evidence="7">
    <location>
        <begin position="264"/>
        <end position="287"/>
    </location>
</feature>
<keyword evidence="7 9" id="KW-0479">Metal-binding</keyword>
<dbReference type="Pfam" id="PF00953">
    <property type="entry name" value="Glycos_transf_4"/>
    <property type="match status" value="1"/>
</dbReference>
<keyword evidence="7" id="KW-1003">Cell membrane</keyword>
<keyword evidence="7" id="KW-0573">Peptidoglycan synthesis</keyword>
<reference evidence="10 11" key="1">
    <citation type="submission" date="2010-03" db="EMBL/GenBank/DDBJ databases">
        <title>The genome sequence of Ruminococcus sp. 18P13.</title>
        <authorList>
            <consortium name="metaHIT consortium -- http://www.metahit.eu/"/>
            <person name="Pajon A."/>
            <person name="Turner K."/>
            <person name="Parkhill J."/>
            <person name="Bernalier A."/>
        </authorList>
    </citation>
    <scope>NUCLEOTIDE SEQUENCE [LARGE SCALE GENOMIC DNA]</scope>
    <source>
        <strain evidence="11">DSM 18848 / JCM 17042 / 18P13</strain>
    </source>
</reference>
<accession>D4LDA3</accession>
<comment type="cofactor">
    <cofactor evidence="7 9">
        <name>Mg(2+)</name>
        <dbReference type="ChEBI" id="CHEBI:18420"/>
    </cofactor>
</comment>
<dbReference type="KEGG" id="rch:RUM_15040"/>
<evidence type="ECO:0000256" key="1">
    <source>
        <dbReference type="ARBA" id="ARBA00004141"/>
    </source>
</evidence>
<comment type="catalytic activity">
    <reaction evidence="7">
        <text>UDP-N-acetyl-alpha-D-muramoyl-L-alanyl-gamma-D-glutamyl-meso-2,6-diaminopimeloyl-D-alanyl-D-alanine + di-trans,octa-cis-undecaprenyl phosphate = di-trans,octa-cis-undecaprenyl diphospho-N-acetyl-alpha-D-muramoyl-L-alanyl-D-glutamyl-meso-2,6-diaminopimeloyl-D-alanyl-D-alanine + UMP</text>
        <dbReference type="Rhea" id="RHEA:28386"/>
        <dbReference type="ChEBI" id="CHEBI:57865"/>
        <dbReference type="ChEBI" id="CHEBI:60392"/>
        <dbReference type="ChEBI" id="CHEBI:61386"/>
        <dbReference type="ChEBI" id="CHEBI:61387"/>
        <dbReference type="EC" id="2.7.8.13"/>
    </reaction>
</comment>
<dbReference type="GO" id="GO:0071555">
    <property type="term" value="P:cell wall organization"/>
    <property type="evidence" value="ECO:0007669"/>
    <property type="project" value="UniProtKB-KW"/>
</dbReference>
<dbReference type="GO" id="GO:0051992">
    <property type="term" value="F:UDP-N-acetylmuramoyl-L-alanyl-D-glutamyl-meso-2,6-diaminopimelyl-D-alanyl-D-alanine:undecaprenyl-phosphate transferase activity"/>
    <property type="evidence" value="ECO:0007669"/>
    <property type="project" value="RHEA"/>
</dbReference>
<organism evidence="10 11">
    <name type="scientific">Ruminococcus champanellensis (strain DSM 18848 / JCM 17042 / KCTC 15320 / 18P13)</name>
    <dbReference type="NCBI Taxonomy" id="213810"/>
    <lineage>
        <taxon>Bacteria</taxon>
        <taxon>Bacillati</taxon>
        <taxon>Bacillota</taxon>
        <taxon>Clostridia</taxon>
        <taxon>Eubacteriales</taxon>
        <taxon>Oscillospiraceae</taxon>
        <taxon>Ruminococcus</taxon>
    </lineage>
</organism>
<keyword evidence="7" id="KW-0132">Cell division</keyword>
<dbReference type="PANTHER" id="PTHR22926:SF5">
    <property type="entry name" value="PHOSPHO-N-ACETYLMURAMOYL-PENTAPEPTIDE-TRANSFERASE HOMOLOG"/>
    <property type="match status" value="1"/>
</dbReference>
<comment type="subcellular location">
    <subcellularLocation>
        <location evidence="7">Cell membrane</location>
        <topology evidence="7">Multi-pass membrane protein</topology>
    </subcellularLocation>
    <subcellularLocation>
        <location evidence="1">Membrane</location>
        <topology evidence="1">Multi-pass membrane protein</topology>
    </subcellularLocation>
</comment>
<feature type="transmembrane region" description="Helical" evidence="7">
    <location>
        <begin position="163"/>
        <end position="182"/>
    </location>
</feature>
<dbReference type="InterPro" id="IPR000715">
    <property type="entry name" value="Glycosyl_transferase_4"/>
</dbReference>
<comment type="function">
    <text evidence="7">Catalyzes the initial step of the lipid cycle reactions in the biosynthesis of the cell wall peptidoglycan: transfers peptidoglycan precursor phospho-MurNAc-pentapeptide from UDP-MurNAc-pentapeptide onto the lipid carrier undecaprenyl phosphate, yielding undecaprenyl-pyrophosphoryl-MurNAc-pentapeptide, known as lipid I.</text>
</comment>
<keyword evidence="6 7" id="KW-0472">Membrane</keyword>
<dbReference type="AlphaFoldDB" id="D4LDA3"/>
<keyword evidence="7" id="KW-0131">Cell cycle</keyword>
<dbReference type="BioCyc" id="RCHA213810:RUM_RS07320-MONOMER"/>